<sequence>MPQIDTDALLGAWRGAADTMDEFDVLRGLVESQARLSPEDDTRAARARAALFDGDPVAALDILGDVGEIDLDTASVSWADVVAVGARAAQGDADALGALHRLGQGLQGSVAVAHGYLLARVAELAGEHEVADATWHLLKEIAPGTTLLTRRVLVVDTLARSTTDADAATRRVGATARTLVELVPAPEDGPRHVVEVVRALEERGDPAGARLVLEAIVAMRPTATEVVALRDARATPEQWWRERLPGLVATGVAAVLVTVGILASWPVWVPALAAVVSLVVWKRWRLPHTPGLSATDARVLAYIRGWLPDAAEDIGAGRRRVGLAITGAAVGFVAGALVMGVVTEGLLADLYATHAREVDAVAWALVLLAAFLGGVGAQRLLRRPLATATQQLVERQRAAVEEECSRCTCLRTVGIRGRGADVYLTRHLTGAAKDVAALAPQIPGATVSVHQCPMSRTPWLAVRRPGYETLVLRGVLAHVEEEATPQATTGGYL</sequence>
<dbReference type="RefSeq" id="WP_207339947.1">
    <property type="nucleotide sequence ID" value="NZ_CP074405.1"/>
</dbReference>
<feature type="transmembrane region" description="Helical" evidence="1">
    <location>
        <begin position="321"/>
        <end position="342"/>
    </location>
</feature>
<evidence type="ECO:0000313" key="3">
    <source>
        <dbReference type="Proteomes" id="UP000677804"/>
    </source>
</evidence>
<evidence type="ECO:0000256" key="1">
    <source>
        <dbReference type="SAM" id="Phobius"/>
    </source>
</evidence>
<feature type="transmembrane region" description="Helical" evidence="1">
    <location>
        <begin position="362"/>
        <end position="381"/>
    </location>
</feature>
<accession>A0ABX8D487</accession>
<evidence type="ECO:0000313" key="2">
    <source>
        <dbReference type="EMBL" id="QVI62280.1"/>
    </source>
</evidence>
<protein>
    <submittedName>
        <fullName evidence="2">Uncharacterized protein</fullName>
    </submittedName>
</protein>
<dbReference type="EMBL" id="CP074405">
    <property type="protein sequence ID" value="QVI62280.1"/>
    <property type="molecule type" value="Genomic_DNA"/>
</dbReference>
<name>A0ABX8D487_9CELL</name>
<dbReference type="Proteomes" id="UP000677804">
    <property type="component" value="Chromosome"/>
</dbReference>
<proteinExistence type="predicted"/>
<keyword evidence="1" id="KW-1133">Transmembrane helix</keyword>
<keyword evidence="1" id="KW-0812">Transmembrane</keyword>
<organism evidence="2 3">
    <name type="scientific">Cellulomonas wangleii</name>
    <dbReference type="NCBI Taxonomy" id="2816956"/>
    <lineage>
        <taxon>Bacteria</taxon>
        <taxon>Bacillati</taxon>
        <taxon>Actinomycetota</taxon>
        <taxon>Actinomycetes</taxon>
        <taxon>Micrococcales</taxon>
        <taxon>Cellulomonadaceae</taxon>
        <taxon>Cellulomonas</taxon>
    </lineage>
</organism>
<gene>
    <name evidence="2" type="ORF">KG103_18045</name>
</gene>
<feature type="transmembrane region" description="Helical" evidence="1">
    <location>
        <begin position="252"/>
        <end position="281"/>
    </location>
</feature>
<keyword evidence="3" id="KW-1185">Reference proteome</keyword>
<keyword evidence="1" id="KW-0472">Membrane</keyword>
<reference evidence="2 3" key="1">
    <citation type="submission" date="2021-05" db="EMBL/GenBank/DDBJ databases">
        <title>Novel species in genus Cellulomonas.</title>
        <authorList>
            <person name="Zhang G."/>
        </authorList>
    </citation>
    <scope>NUCLEOTIDE SEQUENCE [LARGE SCALE GENOMIC DNA]</scope>
    <source>
        <strain evidence="3">zg-ZUI222</strain>
    </source>
</reference>